<dbReference type="Proteomes" id="UP000276770">
    <property type="component" value="Unassembled WGS sequence"/>
</dbReference>
<gene>
    <name evidence="1" type="ORF">D9X91_10700</name>
</gene>
<dbReference type="EMBL" id="RCVZ01000006">
    <property type="protein sequence ID" value="RLQ95493.1"/>
    <property type="molecule type" value="Genomic_DNA"/>
</dbReference>
<dbReference type="SUPFAM" id="SSF53474">
    <property type="entry name" value="alpha/beta-Hydrolases"/>
    <property type="match status" value="1"/>
</dbReference>
<evidence type="ECO:0000313" key="2">
    <source>
        <dbReference type="Proteomes" id="UP000276770"/>
    </source>
</evidence>
<reference evidence="1 2" key="1">
    <citation type="submission" date="2018-10" db="EMBL/GenBank/DDBJ databases">
        <title>Falsibacillus sp. genome draft.</title>
        <authorList>
            <person name="Shi S."/>
        </authorList>
    </citation>
    <scope>NUCLEOTIDE SEQUENCE [LARGE SCALE GENOMIC DNA]</scope>
    <source>
        <strain evidence="1 2">GY 10110</strain>
    </source>
</reference>
<dbReference type="InterPro" id="IPR050583">
    <property type="entry name" value="Mycobacterial_A85_antigen"/>
</dbReference>
<dbReference type="InterPro" id="IPR029058">
    <property type="entry name" value="AB_hydrolase_fold"/>
</dbReference>
<protein>
    <submittedName>
        <fullName evidence="1">Alpha/beta hydrolase</fullName>
    </submittedName>
</protein>
<name>A0A3L7JXM0_9BACI</name>
<dbReference type="PANTHER" id="PTHR48098:SF6">
    <property type="entry name" value="FERRI-BACILLIBACTIN ESTERASE BESA"/>
    <property type="match status" value="1"/>
</dbReference>
<dbReference type="Gene3D" id="3.40.50.1820">
    <property type="entry name" value="alpha/beta hydrolase"/>
    <property type="match status" value="1"/>
</dbReference>
<keyword evidence="1" id="KW-0378">Hydrolase</keyword>
<comment type="caution">
    <text evidence="1">The sequence shown here is derived from an EMBL/GenBank/DDBJ whole genome shotgun (WGS) entry which is preliminary data.</text>
</comment>
<sequence>MIEQIIVTRWASMIINEKLIIPGLDCERTCSIFLPPGYDSSTDRRYPVLYMHDGQNLFVERGREQWEVDVALSMPGAPDLIVVGIHHGGNERLNELNPWFLEEHQFGGKGNEYLEFIVQVLKPFIDERYRTIRGRLHTAMAGSSLGGYMSIYASIKYPEVFGKVLAMSNALWHDQGRLLEMIKTNRLNDPLKIYMDTGEKESDNPDFNVQTVADHYELKNQLLHHGVKNDLLKFVLDSEGVHNEIHWRKRFPSAIKWLFGNNEIFLS</sequence>
<dbReference type="InterPro" id="IPR000801">
    <property type="entry name" value="Esterase-like"/>
</dbReference>
<dbReference type="AlphaFoldDB" id="A0A3L7JXM0"/>
<dbReference type="Pfam" id="PF00756">
    <property type="entry name" value="Esterase"/>
    <property type="match status" value="1"/>
</dbReference>
<dbReference type="PANTHER" id="PTHR48098">
    <property type="entry name" value="ENTEROCHELIN ESTERASE-RELATED"/>
    <property type="match status" value="1"/>
</dbReference>
<keyword evidence="2" id="KW-1185">Reference proteome</keyword>
<dbReference type="GO" id="GO:0016787">
    <property type="term" value="F:hydrolase activity"/>
    <property type="evidence" value="ECO:0007669"/>
    <property type="project" value="UniProtKB-KW"/>
</dbReference>
<organism evidence="1 2">
    <name type="scientific">Falsibacillus albus</name>
    <dbReference type="NCBI Taxonomy" id="2478915"/>
    <lineage>
        <taxon>Bacteria</taxon>
        <taxon>Bacillati</taxon>
        <taxon>Bacillota</taxon>
        <taxon>Bacilli</taxon>
        <taxon>Bacillales</taxon>
        <taxon>Bacillaceae</taxon>
        <taxon>Falsibacillus</taxon>
    </lineage>
</organism>
<evidence type="ECO:0000313" key="1">
    <source>
        <dbReference type="EMBL" id="RLQ95493.1"/>
    </source>
</evidence>
<proteinExistence type="predicted"/>
<accession>A0A3L7JXM0</accession>